<evidence type="ECO:0000313" key="2">
    <source>
        <dbReference type="EMBL" id="KAG2487011.1"/>
    </source>
</evidence>
<evidence type="ECO:0000313" key="3">
    <source>
        <dbReference type="Proteomes" id="UP000612055"/>
    </source>
</evidence>
<reference evidence="2" key="1">
    <citation type="journal article" date="2020" name="bioRxiv">
        <title>Comparative genomics of Chlamydomonas.</title>
        <authorList>
            <person name="Craig R.J."/>
            <person name="Hasan A.R."/>
            <person name="Ness R.W."/>
            <person name="Keightley P.D."/>
        </authorList>
    </citation>
    <scope>NUCLEOTIDE SEQUENCE</scope>
    <source>
        <strain evidence="2">CCAP 11/70</strain>
    </source>
</reference>
<proteinExistence type="predicted"/>
<dbReference type="EMBL" id="JAEHOE010000103">
    <property type="protein sequence ID" value="KAG2487011.1"/>
    <property type="molecule type" value="Genomic_DNA"/>
</dbReference>
<sequence>MPALRCATQGAQLSRAAASSRARRVSRIITRAAEPKQDAPAATPNSSEPAKPTYVREFDSWGARIVESDGRLTGPEDQKDPWEGENMEAVGKIFEKWFVPGLVVLGLICGGIAARSYNEDADVFIKTPTGPDADIVVVPAQALAPAPVVESAPAVSAQ</sequence>
<keyword evidence="3" id="KW-1185">Reference proteome</keyword>
<gene>
    <name evidence="2" type="ORF">HYH03_014382</name>
</gene>
<protein>
    <submittedName>
        <fullName evidence="2">Uncharacterized protein</fullName>
    </submittedName>
</protein>
<name>A0A835XRP4_9CHLO</name>
<evidence type="ECO:0000256" key="1">
    <source>
        <dbReference type="SAM" id="MobiDB-lite"/>
    </source>
</evidence>
<dbReference type="Proteomes" id="UP000612055">
    <property type="component" value="Unassembled WGS sequence"/>
</dbReference>
<dbReference type="AlphaFoldDB" id="A0A835XRP4"/>
<organism evidence="2 3">
    <name type="scientific">Edaphochlamys debaryana</name>
    <dbReference type="NCBI Taxonomy" id="47281"/>
    <lineage>
        <taxon>Eukaryota</taxon>
        <taxon>Viridiplantae</taxon>
        <taxon>Chlorophyta</taxon>
        <taxon>core chlorophytes</taxon>
        <taxon>Chlorophyceae</taxon>
        <taxon>CS clade</taxon>
        <taxon>Chlamydomonadales</taxon>
        <taxon>Chlamydomonadales incertae sedis</taxon>
        <taxon>Edaphochlamys</taxon>
    </lineage>
</organism>
<accession>A0A835XRP4</accession>
<comment type="caution">
    <text evidence="2">The sequence shown here is derived from an EMBL/GenBank/DDBJ whole genome shotgun (WGS) entry which is preliminary data.</text>
</comment>
<dbReference type="OrthoDB" id="538884at2759"/>
<feature type="region of interest" description="Disordered" evidence="1">
    <location>
        <begin position="29"/>
        <end position="53"/>
    </location>
</feature>